<dbReference type="HOGENOM" id="CLU_020353_0_0_10"/>
<dbReference type="PANTHER" id="PTHR46928">
    <property type="entry name" value="MESENCHYME-SPECIFIC CELL SURFACE GLYCOPROTEIN"/>
    <property type="match status" value="1"/>
</dbReference>
<feature type="signal peptide" evidence="2">
    <location>
        <begin position="1"/>
        <end position="19"/>
    </location>
</feature>
<dbReference type="KEGG" id="oho:Oweho_1550"/>
<proteinExistence type="predicted"/>
<feature type="region of interest" description="Disordered" evidence="1">
    <location>
        <begin position="399"/>
        <end position="418"/>
    </location>
</feature>
<dbReference type="EMBL" id="CP003156">
    <property type="protein sequence ID" value="AEV32540.1"/>
    <property type="molecule type" value="Genomic_DNA"/>
</dbReference>
<accession>G8QZB2</accession>
<evidence type="ECO:0000313" key="5">
    <source>
        <dbReference type="Proteomes" id="UP000005631"/>
    </source>
</evidence>
<dbReference type="eggNOG" id="COG3391">
    <property type="taxonomic scope" value="Bacteria"/>
</dbReference>
<reference evidence="4 5" key="1">
    <citation type="journal article" date="2012" name="Stand. Genomic Sci.">
        <title>Genome sequence of the orange-pigmented seawater bacterium Owenweeksia hongkongensis type strain (UST20020801(T)).</title>
        <authorList>
            <person name="Riedel T."/>
            <person name="Held B."/>
            <person name="Nolan M."/>
            <person name="Lucas S."/>
            <person name="Lapidus A."/>
            <person name="Tice H."/>
            <person name="Del Rio T.G."/>
            <person name="Cheng J.F."/>
            <person name="Han C."/>
            <person name="Tapia R."/>
            <person name="Goodwin L.A."/>
            <person name="Pitluck S."/>
            <person name="Liolios K."/>
            <person name="Mavromatis K."/>
            <person name="Pagani I."/>
            <person name="Ivanova N."/>
            <person name="Mikhailova N."/>
            <person name="Pati A."/>
            <person name="Chen A."/>
            <person name="Palaniappan K."/>
            <person name="Rohde M."/>
            <person name="Tindall B.J."/>
            <person name="Detter J.C."/>
            <person name="Goker M."/>
            <person name="Woyke T."/>
            <person name="Bristow J."/>
            <person name="Eisen J.A."/>
            <person name="Markowitz V."/>
            <person name="Hugenholtz P."/>
            <person name="Klenk H.P."/>
            <person name="Kyrpides N.C."/>
        </authorList>
    </citation>
    <scope>NUCLEOTIDE SEQUENCE</scope>
    <source>
        <strain evidence="5">DSM 17368 / JCM 12287 / NRRL B-23963</strain>
    </source>
</reference>
<gene>
    <name evidence="4" type="ordered locus">Oweho_1550</name>
</gene>
<name>G8QZB2_OWEHD</name>
<evidence type="ECO:0000259" key="3">
    <source>
        <dbReference type="Pfam" id="PF22494"/>
    </source>
</evidence>
<evidence type="ECO:0000256" key="1">
    <source>
        <dbReference type="SAM" id="MobiDB-lite"/>
    </source>
</evidence>
<dbReference type="InterPro" id="IPR055188">
    <property type="entry name" value="Choice_anch_I"/>
</dbReference>
<dbReference type="Pfam" id="PF22494">
    <property type="entry name" value="choice_anch_I"/>
    <property type="match status" value="1"/>
</dbReference>
<protein>
    <recommendedName>
        <fullName evidence="3">Choice-of-anchor I domain-containing protein</fullName>
    </recommendedName>
</protein>
<dbReference type="InterPro" id="IPR011044">
    <property type="entry name" value="Quino_amine_DH_bsu"/>
</dbReference>
<keyword evidence="2" id="KW-0732">Signal</keyword>
<dbReference type="Proteomes" id="UP000005631">
    <property type="component" value="Chromosome"/>
</dbReference>
<evidence type="ECO:0000313" key="4">
    <source>
        <dbReference type="EMBL" id="AEV32540.1"/>
    </source>
</evidence>
<sequence>MMRLTTLLFLSLMAVAGQAQNLIDLSVIGTYKTGVFDDGAMEIAAYDATTQKVFAVNGSTGTIEVLDISDPTNITKTATIDVSPYGDHANSVAFQNGVLAAAVEHDDFDKNGKAVFFNATGAFLASAEVGVLPDMITFTPDGNKVLTANEGEPDDDYTVDPYGTVSIIDISGGVQNVTQTDVTTLDFISFNTNYDPAIRNFGPTANPELARNLEPEYIAVSPTSDKAYVVCQENNAMAIIDLSTNTITSLKSLGFKDWSTGDNKMDASNKPATVNIRNWPVFGMYQPDAMKAFENNGSVYLITANEGDARDYNAYSEEERVEDITLDPTAFPNAAAIQHEDSLGRLNITTSLGDIDNDGDYDELYAYGARSFSIWDDQANLVWDSKGLFAQTLLSTNPNEFNANNDDNDSFKSRSDDKGCEPEAVEVAMINGQRFAFIGLERMGGVMVYNITDPTNPTFVSYYINRDFSLDADDANAGDLGPENLVFIPANESPNGQNLLLNANEVSGTLSIYQVGGTIGLNEFSQKGLLQAYPNPVMDEVTFTREVSNAKLYDMGGREMMIINGTTANLKNLPTGIYTLVEGELSLQILKK</sequence>
<dbReference type="InterPro" id="IPR015943">
    <property type="entry name" value="WD40/YVTN_repeat-like_dom_sf"/>
</dbReference>
<dbReference type="PATRIC" id="fig|926562.3.peg.1552"/>
<feature type="chain" id="PRO_5003515385" description="Choice-of-anchor I domain-containing protein" evidence="2">
    <location>
        <begin position="20"/>
        <end position="592"/>
    </location>
</feature>
<dbReference type="RefSeq" id="WP_014201896.1">
    <property type="nucleotide sequence ID" value="NC_016599.1"/>
</dbReference>
<organism evidence="4 5">
    <name type="scientific">Owenweeksia hongkongensis (strain DSM 17368 / CIP 108786 / JCM 12287 / NRRL B-23963 / UST20020801)</name>
    <dbReference type="NCBI Taxonomy" id="926562"/>
    <lineage>
        <taxon>Bacteria</taxon>
        <taxon>Pseudomonadati</taxon>
        <taxon>Bacteroidota</taxon>
        <taxon>Flavobacteriia</taxon>
        <taxon>Flavobacteriales</taxon>
        <taxon>Owenweeksiaceae</taxon>
        <taxon>Owenweeksia</taxon>
    </lineage>
</organism>
<dbReference type="NCBIfam" id="NF038117">
    <property type="entry name" value="choice_anch_I"/>
    <property type="match status" value="1"/>
</dbReference>
<dbReference type="InterPro" id="IPR052956">
    <property type="entry name" value="Mesenchyme-surface_protein"/>
</dbReference>
<dbReference type="STRING" id="926562.Oweho_1550"/>
<dbReference type="AlphaFoldDB" id="G8QZB2"/>
<feature type="domain" description="Choice-of-anchor I" evidence="3">
    <location>
        <begin position="38"/>
        <end position="515"/>
    </location>
</feature>
<evidence type="ECO:0000256" key="2">
    <source>
        <dbReference type="SAM" id="SignalP"/>
    </source>
</evidence>
<dbReference type="PANTHER" id="PTHR46928:SF1">
    <property type="entry name" value="MESENCHYME-SPECIFIC CELL SURFACE GLYCOPROTEIN"/>
    <property type="match status" value="1"/>
</dbReference>
<dbReference type="Gene3D" id="2.130.10.10">
    <property type="entry name" value="YVTN repeat-like/Quinoprotein amine dehydrogenase"/>
    <property type="match status" value="1"/>
</dbReference>
<keyword evidence="5" id="KW-1185">Reference proteome</keyword>
<dbReference type="SUPFAM" id="SSF50969">
    <property type="entry name" value="YVTN repeat-like/Quinoprotein amine dehydrogenase"/>
    <property type="match status" value="1"/>
</dbReference>
<feature type="compositionally biased region" description="Basic and acidic residues" evidence="1">
    <location>
        <begin position="409"/>
        <end position="418"/>
    </location>
</feature>